<evidence type="ECO:0000256" key="1">
    <source>
        <dbReference type="SAM" id="MobiDB-lite"/>
    </source>
</evidence>
<evidence type="ECO:0000313" key="2">
    <source>
        <dbReference type="EMBL" id="MDH5823267.1"/>
    </source>
</evidence>
<dbReference type="Proteomes" id="UP001156940">
    <property type="component" value="Unassembled WGS sequence"/>
</dbReference>
<name>A0ABT6J9J6_9GAMM</name>
<reference evidence="2 3" key="1">
    <citation type="submission" date="2023-04" db="EMBL/GenBank/DDBJ databases">
        <title>Luteimonas endophyticus RD2P54.</title>
        <authorList>
            <person name="Sun J.-Q."/>
        </authorList>
    </citation>
    <scope>NUCLEOTIDE SEQUENCE [LARGE SCALE GENOMIC DNA]</scope>
    <source>
        <strain evidence="2 3">RD2P54</strain>
    </source>
</reference>
<feature type="region of interest" description="Disordered" evidence="1">
    <location>
        <begin position="1"/>
        <end position="20"/>
    </location>
</feature>
<keyword evidence="3" id="KW-1185">Reference proteome</keyword>
<dbReference type="RefSeq" id="WP_280574415.1">
    <property type="nucleotide sequence ID" value="NZ_JARXRM010000031.1"/>
</dbReference>
<dbReference type="InterPro" id="IPR011013">
    <property type="entry name" value="Gal_mutarotase_sf_dom"/>
</dbReference>
<organism evidence="2 3">
    <name type="scientific">Luteimonas endophytica</name>
    <dbReference type="NCBI Taxonomy" id="3042023"/>
    <lineage>
        <taxon>Bacteria</taxon>
        <taxon>Pseudomonadati</taxon>
        <taxon>Pseudomonadota</taxon>
        <taxon>Gammaproteobacteria</taxon>
        <taxon>Lysobacterales</taxon>
        <taxon>Lysobacteraceae</taxon>
        <taxon>Luteimonas</taxon>
    </lineage>
</organism>
<evidence type="ECO:0000313" key="3">
    <source>
        <dbReference type="Proteomes" id="UP001156940"/>
    </source>
</evidence>
<sequence>MAGEAALPGAEPAAPVDDSAAVGLPPGPLLELAAGDLALELAPQAGGRIAQLRHRDAELLVGYGGANTHPIAWGCYPMLPWAGRIRGGRFGFGEREYRLPVEADGHAVHGVGHVMPWRVDRHAATLAELSLELPADARWPFGGVARQRIELAPDRLRMQLSVSAGVLAMPAALGWHPWFRKPERLEFSPVAMYPRDAEGIATAPPVAPGPGPWDDCFLNREPAILELQGRTLRLSSDCAHWVIYDAAAHATCVEPQTGPPDAFNLMPQRLAPGASLEAWFLIELR</sequence>
<protein>
    <submittedName>
        <fullName evidence="2">Aldose epimerase</fullName>
    </submittedName>
</protein>
<dbReference type="SUPFAM" id="SSF74650">
    <property type="entry name" value="Galactose mutarotase-like"/>
    <property type="match status" value="1"/>
</dbReference>
<dbReference type="InterPro" id="IPR008183">
    <property type="entry name" value="Aldose_1/G6P_1-epimerase"/>
</dbReference>
<dbReference type="Pfam" id="PF01263">
    <property type="entry name" value="Aldose_epim"/>
    <property type="match status" value="1"/>
</dbReference>
<dbReference type="EMBL" id="JARXRM010000031">
    <property type="protein sequence ID" value="MDH5823267.1"/>
    <property type="molecule type" value="Genomic_DNA"/>
</dbReference>
<dbReference type="Gene3D" id="2.70.98.10">
    <property type="match status" value="1"/>
</dbReference>
<dbReference type="InterPro" id="IPR014718">
    <property type="entry name" value="GH-type_carb-bd"/>
</dbReference>
<comment type="caution">
    <text evidence="2">The sequence shown here is derived from an EMBL/GenBank/DDBJ whole genome shotgun (WGS) entry which is preliminary data.</text>
</comment>
<gene>
    <name evidence="2" type="ORF">QFW77_09750</name>
</gene>
<proteinExistence type="predicted"/>
<accession>A0ABT6J9J6</accession>